<gene>
    <name evidence="10" type="ORF">O0I10_003517</name>
</gene>
<keyword evidence="4 7" id="KW-0863">Zinc-finger</keyword>
<feature type="compositionally biased region" description="Polar residues" evidence="8">
    <location>
        <begin position="245"/>
        <end position="256"/>
    </location>
</feature>
<evidence type="ECO:0000256" key="8">
    <source>
        <dbReference type="SAM" id="MobiDB-lite"/>
    </source>
</evidence>
<organism evidence="10 11">
    <name type="scientific">Lichtheimia ornata</name>
    <dbReference type="NCBI Taxonomy" id="688661"/>
    <lineage>
        <taxon>Eukaryota</taxon>
        <taxon>Fungi</taxon>
        <taxon>Fungi incertae sedis</taxon>
        <taxon>Mucoromycota</taxon>
        <taxon>Mucoromycotina</taxon>
        <taxon>Mucoromycetes</taxon>
        <taxon>Mucorales</taxon>
        <taxon>Lichtheimiaceae</taxon>
        <taxon>Lichtheimia</taxon>
    </lineage>
</organism>
<proteinExistence type="predicted"/>
<dbReference type="PROSITE" id="PS50157">
    <property type="entry name" value="ZINC_FINGER_C2H2_2"/>
    <property type="match status" value="2"/>
</dbReference>
<comment type="caution">
    <text evidence="10">The sequence shown here is derived from an EMBL/GenBank/DDBJ whole genome shotgun (WGS) entry which is preliminary data.</text>
</comment>
<dbReference type="GO" id="GO:0000981">
    <property type="term" value="F:DNA-binding transcription factor activity, RNA polymerase II-specific"/>
    <property type="evidence" value="ECO:0007669"/>
    <property type="project" value="InterPro"/>
</dbReference>
<dbReference type="SUPFAM" id="SSF57667">
    <property type="entry name" value="beta-beta-alpha zinc fingers"/>
    <property type="match status" value="1"/>
</dbReference>
<dbReference type="PANTHER" id="PTHR40626">
    <property type="entry name" value="MIP31509P"/>
    <property type="match status" value="1"/>
</dbReference>
<evidence type="ECO:0000256" key="1">
    <source>
        <dbReference type="ARBA" id="ARBA00004123"/>
    </source>
</evidence>
<dbReference type="GeneID" id="83210930"/>
<dbReference type="Gene3D" id="3.30.160.60">
    <property type="entry name" value="Classic Zinc Finger"/>
    <property type="match status" value="2"/>
</dbReference>
<dbReference type="InterPro" id="IPR036236">
    <property type="entry name" value="Znf_C2H2_sf"/>
</dbReference>
<dbReference type="GO" id="GO:0000785">
    <property type="term" value="C:chromatin"/>
    <property type="evidence" value="ECO:0007669"/>
    <property type="project" value="TreeGrafter"/>
</dbReference>
<dbReference type="GO" id="GO:0005634">
    <property type="term" value="C:nucleus"/>
    <property type="evidence" value="ECO:0007669"/>
    <property type="project" value="UniProtKB-SubCell"/>
</dbReference>
<feature type="region of interest" description="Disordered" evidence="8">
    <location>
        <begin position="289"/>
        <end position="312"/>
    </location>
</feature>
<evidence type="ECO:0000313" key="10">
    <source>
        <dbReference type="EMBL" id="KAJ8660873.1"/>
    </source>
</evidence>
<reference evidence="10 11" key="1">
    <citation type="submission" date="2023-03" db="EMBL/GenBank/DDBJ databases">
        <title>Genome sequence of Lichtheimia ornata CBS 291.66.</title>
        <authorList>
            <person name="Mohabir J.T."/>
            <person name="Shea T.P."/>
            <person name="Kurbessoian T."/>
            <person name="Berby B."/>
            <person name="Fontaine J."/>
            <person name="Livny J."/>
            <person name="Gnirke A."/>
            <person name="Stajich J.E."/>
            <person name="Cuomo C.A."/>
        </authorList>
    </citation>
    <scope>NUCLEOTIDE SEQUENCE [LARGE SCALE GENOMIC DNA]</scope>
    <source>
        <strain evidence="10">CBS 291.66</strain>
    </source>
</reference>
<feature type="compositionally biased region" description="Low complexity" evidence="8">
    <location>
        <begin position="83"/>
        <end position="106"/>
    </location>
</feature>
<name>A0AAD7V7Q4_9FUNG</name>
<evidence type="ECO:0000313" key="11">
    <source>
        <dbReference type="Proteomes" id="UP001234581"/>
    </source>
</evidence>
<feature type="region of interest" description="Disordered" evidence="8">
    <location>
        <begin position="239"/>
        <end position="276"/>
    </location>
</feature>
<dbReference type="Pfam" id="PF00096">
    <property type="entry name" value="zf-C2H2"/>
    <property type="match status" value="1"/>
</dbReference>
<sequence length="374" mass="41563">MPQKKRSRRSEPKLFRCTGFGDCNMVFTRSEHLARHARKHTGEKPFKCIVPGCERMFSRFDNMMQHTHTHDRQKKKNNDKGPSTRTTTTTTTSTTTPPSLASSPPTHNEAHVNATMLQSRTLPPPSRPHDDPLRSPPKYGASSSSLASPPSPMMTLPPPPPTQQPNWHPAWQGGSGPLLSPYSPTGHTSLTDYFAQPEGGVSSSASSRRPSWNYGHQNEMWQYHHHPSTATATTNDYWSQFRYPSPTSYRQSSPTKQQQDNQSTPSSSPQPPPKRRLSLIDLQTPIDHWQERSSSSGGATSDEDNDDTATPVVDVTPDEYEAIQGFGKFHAKSVVKFDSPHMGVQLHAFRQHTLPVPESFQRPAAAAAPSDWVA</sequence>
<keyword evidence="3" id="KW-0677">Repeat</keyword>
<feature type="compositionally biased region" description="Polar residues" evidence="8">
    <location>
        <begin position="182"/>
        <end position="191"/>
    </location>
</feature>
<accession>A0AAD7V7Q4</accession>
<evidence type="ECO:0000256" key="5">
    <source>
        <dbReference type="ARBA" id="ARBA00022833"/>
    </source>
</evidence>
<dbReference type="InterPro" id="IPR013087">
    <property type="entry name" value="Znf_C2H2_type"/>
</dbReference>
<dbReference type="RefSeq" id="XP_058345786.1">
    <property type="nucleotide sequence ID" value="XM_058483587.1"/>
</dbReference>
<protein>
    <recommendedName>
        <fullName evidence="9">C2H2-type domain-containing protein</fullName>
    </recommendedName>
</protein>
<evidence type="ECO:0000256" key="7">
    <source>
        <dbReference type="PROSITE-ProRule" id="PRU00042"/>
    </source>
</evidence>
<evidence type="ECO:0000256" key="6">
    <source>
        <dbReference type="ARBA" id="ARBA00023242"/>
    </source>
</evidence>
<feature type="domain" description="C2H2-type" evidence="9">
    <location>
        <begin position="15"/>
        <end position="45"/>
    </location>
</feature>
<feature type="domain" description="C2H2-type" evidence="9">
    <location>
        <begin position="46"/>
        <end position="75"/>
    </location>
</feature>
<feature type="compositionally biased region" description="Low complexity" evidence="8">
    <location>
        <begin position="257"/>
        <end position="267"/>
    </location>
</feature>
<keyword evidence="11" id="KW-1185">Reference proteome</keyword>
<comment type="subcellular location">
    <subcellularLocation>
        <location evidence="1">Nucleus</location>
    </subcellularLocation>
</comment>
<dbReference type="GO" id="GO:0000978">
    <property type="term" value="F:RNA polymerase II cis-regulatory region sequence-specific DNA binding"/>
    <property type="evidence" value="ECO:0007669"/>
    <property type="project" value="InterPro"/>
</dbReference>
<dbReference type="AlphaFoldDB" id="A0AAD7V7Q4"/>
<evidence type="ECO:0000256" key="2">
    <source>
        <dbReference type="ARBA" id="ARBA00022723"/>
    </source>
</evidence>
<keyword evidence="6" id="KW-0539">Nucleus</keyword>
<feature type="region of interest" description="Disordered" evidence="8">
    <location>
        <begin position="66"/>
        <end position="210"/>
    </location>
</feature>
<dbReference type="PROSITE" id="PS00028">
    <property type="entry name" value="ZINC_FINGER_C2H2_1"/>
    <property type="match status" value="1"/>
</dbReference>
<evidence type="ECO:0000256" key="3">
    <source>
        <dbReference type="ARBA" id="ARBA00022737"/>
    </source>
</evidence>
<dbReference type="EMBL" id="JARTCD010000011">
    <property type="protein sequence ID" value="KAJ8660873.1"/>
    <property type="molecule type" value="Genomic_DNA"/>
</dbReference>
<feature type="compositionally biased region" description="Basic residues" evidence="8">
    <location>
        <begin position="67"/>
        <end position="77"/>
    </location>
</feature>
<dbReference type="Proteomes" id="UP001234581">
    <property type="component" value="Unassembled WGS sequence"/>
</dbReference>
<keyword evidence="2" id="KW-0479">Metal-binding</keyword>
<dbReference type="GO" id="GO:0008270">
    <property type="term" value="F:zinc ion binding"/>
    <property type="evidence" value="ECO:0007669"/>
    <property type="project" value="UniProtKB-KW"/>
</dbReference>
<dbReference type="PANTHER" id="PTHR40626:SF11">
    <property type="entry name" value="ZINC FINGER PROTEIN YPR022C"/>
    <property type="match status" value="1"/>
</dbReference>
<dbReference type="InterPro" id="IPR051059">
    <property type="entry name" value="VerF-like"/>
</dbReference>
<feature type="compositionally biased region" description="Pro residues" evidence="8">
    <location>
        <begin position="149"/>
        <end position="163"/>
    </location>
</feature>
<evidence type="ECO:0000259" key="9">
    <source>
        <dbReference type="PROSITE" id="PS50157"/>
    </source>
</evidence>
<dbReference type="SMART" id="SM00355">
    <property type="entry name" value="ZnF_C2H2"/>
    <property type="match status" value="2"/>
</dbReference>
<dbReference type="FunFam" id="3.30.160.60:FF:002343">
    <property type="entry name" value="Zinc finger protein 33A"/>
    <property type="match status" value="1"/>
</dbReference>
<evidence type="ECO:0000256" key="4">
    <source>
        <dbReference type="ARBA" id="ARBA00022771"/>
    </source>
</evidence>
<keyword evidence="5" id="KW-0862">Zinc</keyword>